<accession>B1WTV1</accession>
<organism evidence="1 2">
    <name type="scientific">Crocosphaera subtropica (strain ATCC 51142 / BH68)</name>
    <name type="common">Cyanothece sp. (strain ATCC 51142)</name>
    <dbReference type="NCBI Taxonomy" id="43989"/>
    <lineage>
        <taxon>Bacteria</taxon>
        <taxon>Bacillati</taxon>
        <taxon>Cyanobacteriota</taxon>
        <taxon>Cyanophyceae</taxon>
        <taxon>Oscillatoriophycideae</taxon>
        <taxon>Chroococcales</taxon>
        <taxon>Aphanothecaceae</taxon>
        <taxon>Crocosphaera</taxon>
        <taxon>Crocosphaera subtropica</taxon>
    </lineage>
</organism>
<proteinExistence type="predicted"/>
<evidence type="ECO:0000313" key="2">
    <source>
        <dbReference type="Proteomes" id="UP000001203"/>
    </source>
</evidence>
<dbReference type="eggNOG" id="ENOG50320UG">
    <property type="taxonomic scope" value="Bacteria"/>
</dbReference>
<keyword evidence="2" id="KW-1185">Reference proteome</keyword>
<dbReference type="Proteomes" id="UP000001203">
    <property type="component" value="Chromosome circular"/>
</dbReference>
<dbReference type="OrthoDB" id="535754at2"/>
<dbReference type="RefSeq" id="WP_009547040.1">
    <property type="nucleotide sequence ID" value="NC_010546.1"/>
</dbReference>
<protein>
    <submittedName>
        <fullName evidence="1">Uncharacterized protein</fullName>
    </submittedName>
</protein>
<dbReference type="EMBL" id="CP000806">
    <property type="protein sequence ID" value="ACB50417.1"/>
    <property type="molecule type" value="Genomic_DNA"/>
</dbReference>
<dbReference type="KEGG" id="cyt:cce_1066"/>
<dbReference type="AlphaFoldDB" id="B1WTV1"/>
<gene>
    <name evidence="1" type="ordered locus">cce_1066</name>
</gene>
<dbReference type="STRING" id="43989.cce_1066"/>
<reference evidence="1 2" key="1">
    <citation type="journal article" date="2008" name="Proc. Natl. Acad. Sci. U.S.A.">
        <title>The genome of Cyanothece 51142, a unicellular diazotrophic cyanobacterium important in the marine nitrogen cycle.</title>
        <authorList>
            <person name="Welsh E.A."/>
            <person name="Liberton M."/>
            <person name="Stoeckel J."/>
            <person name="Loh T."/>
            <person name="Elvitigala T."/>
            <person name="Wang C."/>
            <person name="Wollam A."/>
            <person name="Fulton R.S."/>
            <person name="Clifton S.W."/>
            <person name="Jacobs J.M."/>
            <person name="Aurora R."/>
            <person name="Ghosh B.K."/>
            <person name="Sherman L.A."/>
            <person name="Smith R.D."/>
            <person name="Wilson R.K."/>
            <person name="Pakrasi H.B."/>
        </authorList>
    </citation>
    <scope>NUCLEOTIDE SEQUENCE [LARGE SCALE GENOMIC DNA]</scope>
    <source>
        <strain evidence="2">ATCC 51142 / BH68</strain>
    </source>
</reference>
<sequence length="86" mass="9752">MQLKETILPIKNNTLNHLLSELSEECNNVTILINQLQLSEITEKQKAQILAELLTATIHLQVHCGESFQDLIAEEIETLPDDDEID</sequence>
<evidence type="ECO:0000313" key="1">
    <source>
        <dbReference type="EMBL" id="ACB50417.1"/>
    </source>
</evidence>
<dbReference type="HOGENOM" id="CLU_190702_0_0_3"/>
<name>B1WTV1_CROS5</name>